<evidence type="ECO:0000313" key="2">
    <source>
        <dbReference type="EMBL" id="MBB5159164.1"/>
    </source>
</evidence>
<feature type="compositionally biased region" description="Low complexity" evidence="1">
    <location>
        <begin position="13"/>
        <end position="30"/>
    </location>
</feature>
<keyword evidence="3" id="KW-1185">Reference proteome</keyword>
<proteinExistence type="predicted"/>
<reference evidence="2 3" key="1">
    <citation type="submission" date="2020-08" db="EMBL/GenBank/DDBJ databases">
        <title>Sequencing the genomes of 1000 actinobacteria strains.</title>
        <authorList>
            <person name="Klenk H.-P."/>
        </authorList>
    </citation>
    <scope>NUCLEOTIDE SEQUENCE [LARGE SCALE GENOMIC DNA]</scope>
    <source>
        <strain evidence="2 3">DSM 45584</strain>
    </source>
</reference>
<protein>
    <submittedName>
        <fullName evidence="2">Uncharacterized protein</fullName>
    </submittedName>
</protein>
<comment type="caution">
    <text evidence="2">The sequence shown here is derived from an EMBL/GenBank/DDBJ whole genome shotgun (WGS) entry which is preliminary data.</text>
</comment>
<dbReference type="AlphaFoldDB" id="A0A840QED3"/>
<name>A0A840QED3_9PSEU</name>
<organism evidence="2 3">
    <name type="scientific">Saccharopolyspora phatthalungensis</name>
    <dbReference type="NCBI Taxonomy" id="664693"/>
    <lineage>
        <taxon>Bacteria</taxon>
        <taxon>Bacillati</taxon>
        <taxon>Actinomycetota</taxon>
        <taxon>Actinomycetes</taxon>
        <taxon>Pseudonocardiales</taxon>
        <taxon>Pseudonocardiaceae</taxon>
        <taxon>Saccharopolyspora</taxon>
    </lineage>
</organism>
<evidence type="ECO:0000256" key="1">
    <source>
        <dbReference type="SAM" id="MobiDB-lite"/>
    </source>
</evidence>
<feature type="region of interest" description="Disordered" evidence="1">
    <location>
        <begin position="1"/>
        <end position="30"/>
    </location>
</feature>
<dbReference type="EMBL" id="JACHIW010000002">
    <property type="protein sequence ID" value="MBB5159164.1"/>
    <property type="molecule type" value="Genomic_DNA"/>
</dbReference>
<gene>
    <name evidence="2" type="ORF">BJ970_006763</name>
</gene>
<sequence>MTRMKARSALEKSASAVATASSGGRSVGVA</sequence>
<evidence type="ECO:0000313" key="3">
    <source>
        <dbReference type="Proteomes" id="UP000584374"/>
    </source>
</evidence>
<accession>A0A840QED3</accession>
<dbReference type="Proteomes" id="UP000584374">
    <property type="component" value="Unassembled WGS sequence"/>
</dbReference>